<feature type="transmembrane region" description="Helical" evidence="1">
    <location>
        <begin position="235"/>
        <end position="258"/>
    </location>
</feature>
<gene>
    <name evidence="2" type="ORF">V2H45_25245</name>
</gene>
<feature type="transmembrane region" description="Helical" evidence="1">
    <location>
        <begin position="193"/>
        <end position="215"/>
    </location>
</feature>
<reference evidence="2" key="1">
    <citation type="submission" date="2024-01" db="EMBL/GenBank/DDBJ databases">
        <title>Bank of Algae and Cyanobacteria of the Azores (BACA) strain genomes.</title>
        <authorList>
            <person name="Luz R."/>
            <person name="Cordeiro R."/>
            <person name="Fonseca A."/>
            <person name="Goncalves V."/>
        </authorList>
    </citation>
    <scope>NUCLEOTIDE SEQUENCE</scope>
    <source>
        <strain evidence="2">BACA0141</strain>
    </source>
</reference>
<evidence type="ECO:0000313" key="2">
    <source>
        <dbReference type="EMBL" id="MEE3720048.1"/>
    </source>
</evidence>
<dbReference type="InterPro" id="IPR008910">
    <property type="entry name" value="MSC_TM_helix"/>
</dbReference>
<dbReference type="PANTHER" id="PTHR30221:SF1">
    <property type="entry name" value="SMALL-CONDUCTANCE MECHANOSENSITIVE CHANNEL"/>
    <property type="match status" value="1"/>
</dbReference>
<keyword evidence="1" id="KW-0812">Transmembrane</keyword>
<sequence length="538" mass="57073">MDIFWSDPVITKLPEFPMSPLGQLPSSVDFNPESPLVKLILAIAILVVGFLVAIVASAIAEGFFKRTSIDNKIAQWLTGSDSTSSPPVEKWIATAIFWLIAIFTLVGFFQFLKLDAVAAPLNNFLGQITTFIPKLAGAALLSAIAWGLATVSKILISRYMRSARLDDRLGQQVNNSPEGSNTLPLSEALANALYWFILLLFLPLVLDALGLQQALQPLQNLVNQLLSALPKIVKAGAIGAVGWLIAQTVRRILTNLLATAGADRLLPQFRSSQANGGQALSQVLGTVAYVLILIPTAIASLEALEIEAVSRPATAMLDQSLKYLPQIFVAGLILAVAYFFGQFARDIVTNILTSLGFNNILSWLGLPSLTGTPEANTTSESSDLERTVTLPKLTPSQLVGIVVLVGIMLVAVGTATDVLKIDALTKIVFGVLEVAGRVLSGVIVFAIGLYLANLAYGLIASSGSRQAKILGHTARISIVALISAMALKQIGIASNIVDLAFGLITGAIAVAIALAFGLGGRDIAAEQIRAWLDSFKRN</sequence>
<feature type="transmembrane region" description="Helical" evidence="1">
    <location>
        <begin position="398"/>
        <end position="415"/>
    </location>
</feature>
<keyword evidence="3" id="KW-1185">Reference proteome</keyword>
<dbReference type="InterPro" id="IPR045275">
    <property type="entry name" value="MscS_archaea/bacteria_type"/>
</dbReference>
<dbReference type="RefSeq" id="WP_330486488.1">
    <property type="nucleotide sequence ID" value="NZ_JAZBJZ010000218.1"/>
</dbReference>
<feature type="transmembrane region" description="Helical" evidence="1">
    <location>
        <begin position="321"/>
        <end position="340"/>
    </location>
</feature>
<name>A0AAW9Q6E4_9CYAN</name>
<organism evidence="2 3">
    <name type="scientific">Tumidithrix elongata BACA0141</name>
    <dbReference type="NCBI Taxonomy" id="2716417"/>
    <lineage>
        <taxon>Bacteria</taxon>
        <taxon>Bacillati</taxon>
        <taxon>Cyanobacteriota</taxon>
        <taxon>Cyanophyceae</taxon>
        <taxon>Pseudanabaenales</taxon>
        <taxon>Pseudanabaenaceae</taxon>
        <taxon>Tumidithrix</taxon>
        <taxon>Tumidithrix elongata</taxon>
    </lineage>
</organism>
<dbReference type="Proteomes" id="UP001333818">
    <property type="component" value="Unassembled WGS sequence"/>
</dbReference>
<dbReference type="GO" id="GO:0008381">
    <property type="term" value="F:mechanosensitive monoatomic ion channel activity"/>
    <property type="evidence" value="ECO:0007669"/>
    <property type="project" value="InterPro"/>
</dbReference>
<dbReference type="Pfam" id="PF05552">
    <property type="entry name" value="MS_channel_1st_1"/>
    <property type="match status" value="3"/>
</dbReference>
<dbReference type="EMBL" id="JAZBJZ010000218">
    <property type="protein sequence ID" value="MEE3720048.1"/>
    <property type="molecule type" value="Genomic_DNA"/>
</dbReference>
<evidence type="ECO:0000256" key="1">
    <source>
        <dbReference type="SAM" id="Phobius"/>
    </source>
</evidence>
<evidence type="ECO:0000313" key="3">
    <source>
        <dbReference type="Proteomes" id="UP001333818"/>
    </source>
</evidence>
<feature type="transmembrane region" description="Helical" evidence="1">
    <location>
        <begin position="39"/>
        <end position="64"/>
    </location>
</feature>
<feature type="transmembrane region" description="Helical" evidence="1">
    <location>
        <begin position="469"/>
        <end position="487"/>
    </location>
</feature>
<comment type="caution">
    <text evidence="2">The sequence shown here is derived from an EMBL/GenBank/DDBJ whole genome shotgun (WGS) entry which is preliminary data.</text>
</comment>
<feature type="transmembrane region" description="Helical" evidence="1">
    <location>
        <begin position="131"/>
        <end position="156"/>
    </location>
</feature>
<feature type="transmembrane region" description="Helical" evidence="1">
    <location>
        <begin position="427"/>
        <end position="449"/>
    </location>
</feature>
<proteinExistence type="predicted"/>
<dbReference type="NCBIfam" id="NF033912">
    <property type="entry name" value="msc"/>
    <property type="match status" value="1"/>
</dbReference>
<dbReference type="AlphaFoldDB" id="A0AAW9Q6E4"/>
<feature type="transmembrane region" description="Helical" evidence="1">
    <location>
        <begin position="499"/>
        <end position="519"/>
    </location>
</feature>
<feature type="transmembrane region" description="Helical" evidence="1">
    <location>
        <begin position="279"/>
        <end position="301"/>
    </location>
</feature>
<protein>
    <submittedName>
        <fullName evidence="2">Mechanosensitive ion channel</fullName>
    </submittedName>
</protein>
<keyword evidence="1" id="KW-1133">Transmembrane helix</keyword>
<dbReference type="PANTHER" id="PTHR30221">
    <property type="entry name" value="SMALL-CONDUCTANCE MECHANOSENSITIVE CHANNEL"/>
    <property type="match status" value="1"/>
</dbReference>
<accession>A0AAW9Q6E4</accession>
<feature type="transmembrane region" description="Helical" evidence="1">
    <location>
        <begin position="91"/>
        <end position="111"/>
    </location>
</feature>
<keyword evidence="1" id="KW-0472">Membrane</keyword>